<keyword evidence="1" id="KW-0677">Repeat</keyword>
<dbReference type="Gene3D" id="3.40.50.300">
    <property type="entry name" value="P-loop containing nucleotide triphosphate hydrolases"/>
    <property type="match status" value="1"/>
</dbReference>
<dbReference type="InterPro" id="IPR042197">
    <property type="entry name" value="Apaf_helical"/>
</dbReference>
<feature type="domain" description="NB-ARC" evidence="2">
    <location>
        <begin position="151"/>
        <end position="301"/>
    </location>
</feature>
<dbReference type="InterPro" id="IPR011990">
    <property type="entry name" value="TPR-like_helical_dom_sf"/>
</dbReference>
<dbReference type="Pfam" id="PF13424">
    <property type="entry name" value="TPR_12"/>
    <property type="match status" value="2"/>
</dbReference>
<evidence type="ECO:0000313" key="3">
    <source>
        <dbReference type="EMBL" id="MBF9072819.1"/>
    </source>
</evidence>
<evidence type="ECO:0000256" key="1">
    <source>
        <dbReference type="ARBA" id="ARBA00022737"/>
    </source>
</evidence>
<dbReference type="Pfam" id="PF00931">
    <property type="entry name" value="NB-ARC"/>
    <property type="match status" value="1"/>
</dbReference>
<dbReference type="PANTHER" id="PTHR47691:SF3">
    <property type="entry name" value="HTH-TYPE TRANSCRIPTIONAL REGULATOR RV0890C-RELATED"/>
    <property type="match status" value="1"/>
</dbReference>
<proteinExistence type="predicted"/>
<dbReference type="GO" id="GO:0043531">
    <property type="term" value="F:ADP binding"/>
    <property type="evidence" value="ECO:0007669"/>
    <property type="project" value="InterPro"/>
</dbReference>
<dbReference type="PRINTS" id="PR00364">
    <property type="entry name" value="DISEASERSIST"/>
</dbReference>
<protein>
    <submittedName>
        <fullName evidence="3">Tetratricopeptide repeat protein</fullName>
    </submittedName>
</protein>
<sequence>MGEQRGVLPDPGRAEDLAEFIGLLGELRTWAGMPSYRVLAKGVGPLLRPPRVVSATTVADVFKVGRRRLDLDLVVAVVRALGVDESALDRWRQACVTVHAQAKTGGPVGVLGQLPTELATFTGRRDELTRLIAQATNPRNGDGSGPNTVVISAVEGMAGVGKTQLAVHAAHRLVRDGHFSDVQLHVNLRGFDPELPPADPSAVLEAFLRQLGVPAQQIPACREERAATFRDRLRDRSALVLLDNAADEDQVRDLIPAGPACLVLITSRRSLIGLDGVTPHLLDTFTDAESLELLGRIAGRDRVAAEPEAAARIVEHCDGLPLAVALTAARLRSRPAWSLADLACRLEAGRLEALRAGSRALTPVLELSYRDLTEPLQRVFRLLGHHPGPDFTPAMAAALADIPAHQAEDALDQLHDENLIRQNTPGRYELHDLLRAYAAELAEAEPDPDPVAPLARLLDYFETTARRADELLTHHKMPLPPASGSRPDVGLPDRSAALAWMRTERENLIATAGQAQQTHPSRCLALAQVMGTFLQLDGPWLRASAFQGDMLALARRCGDGLALANTLWNLGRLGLTTGQYHQAAGHLAEAVDAYRSLGQDLGEANALWDLGRARQFTGALHQVGELYERALTLYQGLGEHASEANVHHELARVRHLTGDDDAAVALEGQALEGFRRALNRLGEANALIGLARIHQATGRLDLAADLFGQANDVYRELGSRLGQANALTGTARIHHIQGRLHTAKELYEAALVEYRDIGGRQGEANTLHDLGRAEQDLGHPDTAADLYRQAEELFTALDDPHGTAQVLNSTGTLHTVMGNPHEALPLHRRALDLARATNTPTEEAKAHEGITRALTARLVTSVPRKRRW</sequence>
<dbReference type="SUPFAM" id="SSF52540">
    <property type="entry name" value="P-loop containing nucleoside triphosphate hydrolases"/>
    <property type="match status" value="1"/>
</dbReference>
<organism evidence="3 4">
    <name type="scientific">Streptacidiphilus fuscans</name>
    <dbReference type="NCBI Taxonomy" id="2789292"/>
    <lineage>
        <taxon>Bacteria</taxon>
        <taxon>Bacillati</taxon>
        <taxon>Actinomycetota</taxon>
        <taxon>Actinomycetes</taxon>
        <taxon>Kitasatosporales</taxon>
        <taxon>Streptomycetaceae</taxon>
        <taxon>Streptacidiphilus</taxon>
    </lineage>
</organism>
<dbReference type="InterPro" id="IPR036388">
    <property type="entry name" value="WH-like_DNA-bd_sf"/>
</dbReference>
<dbReference type="Gene3D" id="1.10.8.430">
    <property type="entry name" value="Helical domain of apoptotic protease-activating factors"/>
    <property type="match status" value="1"/>
</dbReference>
<dbReference type="InterPro" id="IPR019734">
    <property type="entry name" value="TPR_rpt"/>
</dbReference>
<dbReference type="PANTHER" id="PTHR47691">
    <property type="entry name" value="REGULATOR-RELATED"/>
    <property type="match status" value="1"/>
</dbReference>
<evidence type="ECO:0000259" key="2">
    <source>
        <dbReference type="Pfam" id="PF00931"/>
    </source>
</evidence>
<evidence type="ECO:0000313" key="4">
    <source>
        <dbReference type="Proteomes" id="UP000657385"/>
    </source>
</evidence>
<name>A0A931B959_9ACTN</name>
<dbReference type="InterPro" id="IPR002182">
    <property type="entry name" value="NB-ARC"/>
</dbReference>
<dbReference type="SUPFAM" id="SSF48452">
    <property type="entry name" value="TPR-like"/>
    <property type="match status" value="2"/>
</dbReference>
<comment type="caution">
    <text evidence="3">The sequence shown here is derived from an EMBL/GenBank/DDBJ whole genome shotgun (WGS) entry which is preliminary data.</text>
</comment>
<dbReference type="Proteomes" id="UP000657385">
    <property type="component" value="Unassembled WGS sequence"/>
</dbReference>
<dbReference type="Gene3D" id="1.10.10.10">
    <property type="entry name" value="Winged helix-like DNA-binding domain superfamily/Winged helix DNA-binding domain"/>
    <property type="match status" value="1"/>
</dbReference>
<dbReference type="EMBL" id="JADPRT010000018">
    <property type="protein sequence ID" value="MBF9072819.1"/>
    <property type="molecule type" value="Genomic_DNA"/>
</dbReference>
<dbReference type="SMART" id="SM00028">
    <property type="entry name" value="TPR"/>
    <property type="match status" value="5"/>
</dbReference>
<dbReference type="Gene3D" id="1.25.40.10">
    <property type="entry name" value="Tetratricopeptide repeat domain"/>
    <property type="match status" value="2"/>
</dbReference>
<dbReference type="InterPro" id="IPR027417">
    <property type="entry name" value="P-loop_NTPase"/>
</dbReference>
<dbReference type="Pfam" id="PF13374">
    <property type="entry name" value="TPR_10"/>
    <property type="match status" value="1"/>
</dbReference>
<dbReference type="RefSeq" id="WP_196197966.1">
    <property type="nucleotide sequence ID" value="NZ_JADPRT010000018.1"/>
</dbReference>
<dbReference type="AlphaFoldDB" id="A0A931B959"/>
<gene>
    <name evidence="3" type="ORF">I2501_32865</name>
</gene>
<reference evidence="3" key="1">
    <citation type="submission" date="2020-11" db="EMBL/GenBank/DDBJ databases">
        <title>Isolation and identification of active actinomycetes.</title>
        <authorList>
            <person name="Yu B."/>
        </authorList>
    </citation>
    <scope>NUCLEOTIDE SEQUENCE</scope>
    <source>
        <strain evidence="3">NEAU-YB345</strain>
    </source>
</reference>
<keyword evidence="4" id="KW-1185">Reference proteome</keyword>
<accession>A0A931B959</accession>